<keyword evidence="3" id="KW-1185">Reference proteome</keyword>
<dbReference type="Proteomes" id="UP000299102">
    <property type="component" value="Unassembled WGS sequence"/>
</dbReference>
<evidence type="ECO:0000313" key="3">
    <source>
        <dbReference type="Proteomes" id="UP000299102"/>
    </source>
</evidence>
<gene>
    <name evidence="2" type="ORF">EVAR_19207_1</name>
</gene>
<dbReference type="EMBL" id="BGZK01000328">
    <property type="protein sequence ID" value="GBP37078.1"/>
    <property type="molecule type" value="Genomic_DNA"/>
</dbReference>
<reference evidence="2 3" key="1">
    <citation type="journal article" date="2019" name="Commun. Biol.">
        <title>The bagworm genome reveals a unique fibroin gene that provides high tensile strength.</title>
        <authorList>
            <person name="Kono N."/>
            <person name="Nakamura H."/>
            <person name="Ohtoshi R."/>
            <person name="Tomita M."/>
            <person name="Numata K."/>
            <person name="Arakawa K."/>
        </authorList>
    </citation>
    <scope>NUCLEOTIDE SEQUENCE [LARGE SCALE GENOMIC DNA]</scope>
</reference>
<dbReference type="AlphaFoldDB" id="A0A4C1VD69"/>
<sequence length="121" mass="13910">MLTRGRGETWNENRSTLEKDDDTNPGRAKNEHERHRHATKVELRAGRLQSLLIDVSPEGFLRLNSRIDATEDVSATTKAPPVIDGDHPYNRLYVNATRVRLHHDDVEITANELRQHHQHGH</sequence>
<proteinExistence type="predicted"/>
<evidence type="ECO:0000313" key="2">
    <source>
        <dbReference type="EMBL" id="GBP37078.1"/>
    </source>
</evidence>
<protein>
    <submittedName>
        <fullName evidence="2">Uncharacterized protein</fullName>
    </submittedName>
</protein>
<feature type="region of interest" description="Disordered" evidence="1">
    <location>
        <begin position="1"/>
        <end position="38"/>
    </location>
</feature>
<evidence type="ECO:0000256" key="1">
    <source>
        <dbReference type="SAM" id="MobiDB-lite"/>
    </source>
</evidence>
<comment type="caution">
    <text evidence="2">The sequence shown here is derived from an EMBL/GenBank/DDBJ whole genome shotgun (WGS) entry which is preliminary data.</text>
</comment>
<accession>A0A4C1VD69</accession>
<organism evidence="2 3">
    <name type="scientific">Eumeta variegata</name>
    <name type="common">Bagworm moth</name>
    <name type="synonym">Eumeta japonica</name>
    <dbReference type="NCBI Taxonomy" id="151549"/>
    <lineage>
        <taxon>Eukaryota</taxon>
        <taxon>Metazoa</taxon>
        <taxon>Ecdysozoa</taxon>
        <taxon>Arthropoda</taxon>
        <taxon>Hexapoda</taxon>
        <taxon>Insecta</taxon>
        <taxon>Pterygota</taxon>
        <taxon>Neoptera</taxon>
        <taxon>Endopterygota</taxon>
        <taxon>Lepidoptera</taxon>
        <taxon>Glossata</taxon>
        <taxon>Ditrysia</taxon>
        <taxon>Tineoidea</taxon>
        <taxon>Psychidae</taxon>
        <taxon>Oiketicinae</taxon>
        <taxon>Eumeta</taxon>
    </lineage>
</organism>
<name>A0A4C1VD69_EUMVA</name>